<name>A0A699TUK2_TANCI</name>
<feature type="compositionally biased region" description="Acidic residues" evidence="1">
    <location>
        <begin position="14"/>
        <end position="23"/>
    </location>
</feature>
<evidence type="ECO:0000256" key="2">
    <source>
        <dbReference type="SAM" id="Phobius"/>
    </source>
</evidence>
<keyword evidence="2" id="KW-1133">Transmembrane helix</keyword>
<feature type="region of interest" description="Disordered" evidence="1">
    <location>
        <begin position="1"/>
        <end position="42"/>
    </location>
</feature>
<keyword evidence="2" id="KW-0812">Transmembrane</keyword>
<reference evidence="3" key="1">
    <citation type="journal article" date="2019" name="Sci. Rep.">
        <title>Draft genome of Tanacetum cinerariifolium, the natural source of mosquito coil.</title>
        <authorList>
            <person name="Yamashiro T."/>
            <person name="Shiraishi A."/>
            <person name="Satake H."/>
            <person name="Nakayama K."/>
        </authorList>
    </citation>
    <scope>NUCLEOTIDE SEQUENCE</scope>
</reference>
<protein>
    <submittedName>
        <fullName evidence="3">Uncharacterized protein</fullName>
    </submittedName>
</protein>
<organism evidence="3">
    <name type="scientific">Tanacetum cinerariifolium</name>
    <name type="common">Dalmatian daisy</name>
    <name type="synonym">Chrysanthemum cinerariifolium</name>
    <dbReference type="NCBI Taxonomy" id="118510"/>
    <lineage>
        <taxon>Eukaryota</taxon>
        <taxon>Viridiplantae</taxon>
        <taxon>Streptophyta</taxon>
        <taxon>Embryophyta</taxon>
        <taxon>Tracheophyta</taxon>
        <taxon>Spermatophyta</taxon>
        <taxon>Magnoliopsida</taxon>
        <taxon>eudicotyledons</taxon>
        <taxon>Gunneridae</taxon>
        <taxon>Pentapetalae</taxon>
        <taxon>asterids</taxon>
        <taxon>campanulids</taxon>
        <taxon>Asterales</taxon>
        <taxon>Asteraceae</taxon>
        <taxon>Asteroideae</taxon>
        <taxon>Anthemideae</taxon>
        <taxon>Anthemidinae</taxon>
        <taxon>Tanacetum</taxon>
    </lineage>
</organism>
<feature type="non-terminal residue" evidence="3">
    <location>
        <position position="1"/>
    </location>
</feature>
<feature type="compositionally biased region" description="Basic and acidic residues" evidence="1">
    <location>
        <begin position="24"/>
        <end position="34"/>
    </location>
</feature>
<dbReference type="AlphaFoldDB" id="A0A699TUK2"/>
<gene>
    <name evidence="3" type="ORF">Tci_885469</name>
</gene>
<proteinExistence type="predicted"/>
<dbReference type="EMBL" id="BKCJ011272932">
    <property type="protein sequence ID" value="GFD13500.1"/>
    <property type="molecule type" value="Genomic_DNA"/>
</dbReference>
<evidence type="ECO:0000256" key="1">
    <source>
        <dbReference type="SAM" id="MobiDB-lite"/>
    </source>
</evidence>
<keyword evidence="2" id="KW-0472">Membrane</keyword>
<evidence type="ECO:0000313" key="3">
    <source>
        <dbReference type="EMBL" id="GFD13500.1"/>
    </source>
</evidence>
<comment type="caution">
    <text evidence="3">The sequence shown here is derived from an EMBL/GenBank/DDBJ whole genome shotgun (WGS) entry which is preliminary data.</text>
</comment>
<sequence length="102" mass="11769">KPFNEIAVSKPDNESELELEATTDTERSSTKDIHPLAVQEPPQDSDIHQLIEECSIRVPEQQKQKMEDPMFELVKICKKNSFFVFMTISTISLKVLLILNFF</sequence>
<feature type="transmembrane region" description="Helical" evidence="2">
    <location>
        <begin position="82"/>
        <end position="101"/>
    </location>
</feature>
<accession>A0A699TUK2</accession>